<evidence type="ECO:0000256" key="3">
    <source>
        <dbReference type="ARBA" id="ARBA00023163"/>
    </source>
</evidence>
<evidence type="ECO:0000313" key="6">
    <source>
        <dbReference type="Proteomes" id="UP000433309"/>
    </source>
</evidence>
<dbReference type="Pfam" id="PF13377">
    <property type="entry name" value="Peripla_BP_3"/>
    <property type="match status" value="1"/>
</dbReference>
<comment type="caution">
    <text evidence="5">The sequence shown here is derived from an EMBL/GenBank/DDBJ whole genome shotgun (WGS) entry which is preliminary data.</text>
</comment>
<dbReference type="GO" id="GO:0000976">
    <property type="term" value="F:transcription cis-regulatory region binding"/>
    <property type="evidence" value="ECO:0007669"/>
    <property type="project" value="TreeGrafter"/>
</dbReference>
<accession>A0A6I2L6J7</accession>
<name>A0A6I2L6J7_9BURK</name>
<dbReference type="CDD" id="cd01575">
    <property type="entry name" value="PBP1_GntR"/>
    <property type="match status" value="1"/>
</dbReference>
<keyword evidence="6" id="KW-1185">Reference proteome</keyword>
<organism evidence="5 6">
    <name type="scientific">Duganella guangzhouensis</name>
    <dbReference type="NCBI Taxonomy" id="2666084"/>
    <lineage>
        <taxon>Bacteria</taxon>
        <taxon>Pseudomonadati</taxon>
        <taxon>Pseudomonadota</taxon>
        <taxon>Betaproteobacteria</taxon>
        <taxon>Burkholderiales</taxon>
        <taxon>Oxalobacteraceae</taxon>
        <taxon>Telluria group</taxon>
        <taxon>Duganella</taxon>
    </lineage>
</organism>
<gene>
    <name evidence="5" type="ORF">GJ699_27610</name>
</gene>
<dbReference type="SUPFAM" id="SSF53822">
    <property type="entry name" value="Periplasmic binding protein-like I"/>
    <property type="match status" value="1"/>
</dbReference>
<dbReference type="PROSITE" id="PS50932">
    <property type="entry name" value="HTH_LACI_2"/>
    <property type="match status" value="1"/>
</dbReference>
<protein>
    <submittedName>
        <fullName evidence="5">LacI family DNA-binding transcriptional regulator</fullName>
    </submittedName>
</protein>
<keyword evidence="1" id="KW-0805">Transcription regulation</keyword>
<dbReference type="Proteomes" id="UP000433309">
    <property type="component" value="Unassembled WGS sequence"/>
</dbReference>
<sequence length="350" mass="37450">MSESAAPRKRRGSGRATIHDVARLAEVGSITVSRYFSEPGRVGASRSARIAAAVKELGYVPNLAASGLASAHGRVVGMVIPNISGPIFANTIQSFSDTLNRHGYQLLLASSYFSAKQEESAVRAFLGWKPAALAVVGRFHNRATEKLLSEAGIPIVETWDYQPKRKPIQVGYSNNAVGEQAARYLYGKGYRRIAFVQNSVAGDLSAVDRSDGYEAVMREHGLEPIIYVPTAETPFDAGRQAVEALALSPPKRSKAVEAIIFANDNLAAGGLLAGQRAGLKIPKQCAMVGFGDYAFSPLLLPSLTTIRPPGREIGEIAALRILEQLGVLPSSGQNLHLNLLACELIERESA</sequence>
<dbReference type="RefSeq" id="WP_154382507.1">
    <property type="nucleotide sequence ID" value="NZ_WKJK01000019.1"/>
</dbReference>
<reference evidence="5 6" key="1">
    <citation type="submission" date="2019-11" db="EMBL/GenBank/DDBJ databases">
        <title>Novel species isolated from a subtropical stream in China.</title>
        <authorList>
            <person name="Lu H."/>
        </authorList>
    </citation>
    <scope>NUCLEOTIDE SEQUENCE [LARGE SCALE GENOMIC DNA]</scope>
    <source>
        <strain evidence="5 6">FT80W</strain>
    </source>
</reference>
<feature type="domain" description="HTH lacI-type" evidence="4">
    <location>
        <begin position="16"/>
        <end position="70"/>
    </location>
</feature>
<dbReference type="InterPro" id="IPR010982">
    <property type="entry name" value="Lambda_DNA-bd_dom_sf"/>
</dbReference>
<dbReference type="Pfam" id="PF00356">
    <property type="entry name" value="LacI"/>
    <property type="match status" value="1"/>
</dbReference>
<dbReference type="PANTHER" id="PTHR30146">
    <property type="entry name" value="LACI-RELATED TRANSCRIPTIONAL REPRESSOR"/>
    <property type="match status" value="1"/>
</dbReference>
<evidence type="ECO:0000256" key="1">
    <source>
        <dbReference type="ARBA" id="ARBA00023015"/>
    </source>
</evidence>
<dbReference type="Gene3D" id="3.40.50.2300">
    <property type="match status" value="2"/>
</dbReference>
<proteinExistence type="predicted"/>
<dbReference type="InterPro" id="IPR046335">
    <property type="entry name" value="LacI/GalR-like_sensor"/>
</dbReference>
<dbReference type="GO" id="GO:0003700">
    <property type="term" value="F:DNA-binding transcription factor activity"/>
    <property type="evidence" value="ECO:0007669"/>
    <property type="project" value="TreeGrafter"/>
</dbReference>
<dbReference type="Gene3D" id="1.10.260.40">
    <property type="entry name" value="lambda repressor-like DNA-binding domains"/>
    <property type="match status" value="1"/>
</dbReference>
<evidence type="ECO:0000313" key="5">
    <source>
        <dbReference type="EMBL" id="MRW93768.1"/>
    </source>
</evidence>
<evidence type="ECO:0000256" key="2">
    <source>
        <dbReference type="ARBA" id="ARBA00023125"/>
    </source>
</evidence>
<dbReference type="PANTHER" id="PTHR30146:SF33">
    <property type="entry name" value="TRANSCRIPTIONAL REGULATOR"/>
    <property type="match status" value="1"/>
</dbReference>
<dbReference type="EMBL" id="WKJK01000019">
    <property type="protein sequence ID" value="MRW93768.1"/>
    <property type="molecule type" value="Genomic_DNA"/>
</dbReference>
<dbReference type="AlphaFoldDB" id="A0A6I2L6J7"/>
<dbReference type="InterPro" id="IPR000843">
    <property type="entry name" value="HTH_LacI"/>
</dbReference>
<dbReference type="SUPFAM" id="SSF47413">
    <property type="entry name" value="lambda repressor-like DNA-binding domains"/>
    <property type="match status" value="1"/>
</dbReference>
<keyword evidence="3" id="KW-0804">Transcription</keyword>
<dbReference type="InterPro" id="IPR028082">
    <property type="entry name" value="Peripla_BP_I"/>
</dbReference>
<evidence type="ECO:0000259" key="4">
    <source>
        <dbReference type="PROSITE" id="PS50932"/>
    </source>
</evidence>
<dbReference type="SMART" id="SM00354">
    <property type="entry name" value="HTH_LACI"/>
    <property type="match status" value="1"/>
</dbReference>
<keyword evidence="2 5" id="KW-0238">DNA-binding</keyword>
<dbReference type="CDD" id="cd01392">
    <property type="entry name" value="HTH_LacI"/>
    <property type="match status" value="1"/>
</dbReference>